<evidence type="ECO:0000256" key="5">
    <source>
        <dbReference type="ARBA" id="ARBA00023136"/>
    </source>
</evidence>
<evidence type="ECO:0000256" key="1">
    <source>
        <dbReference type="ARBA" id="ARBA00004651"/>
    </source>
</evidence>
<dbReference type="InterPro" id="IPR005274">
    <property type="entry name" value="IM_pro_YhjD"/>
</dbReference>
<dbReference type="GO" id="GO:0005886">
    <property type="term" value="C:plasma membrane"/>
    <property type="evidence" value="ECO:0007669"/>
    <property type="project" value="UniProtKB-SubCell"/>
</dbReference>
<keyword evidence="2" id="KW-1003">Cell membrane</keyword>
<dbReference type="Proteomes" id="UP000225108">
    <property type="component" value="Unassembled WGS sequence"/>
</dbReference>
<accession>A0A2G3PSR9</accession>
<sequence>MSTPETDKASEKPSFLDRQRAQRPWLDHLVAAGTRYQDSKGDFFAAGATYFSVFALFPLLMIGFATAGFVFAGNPDLLDKAKDEIAESVDGSMSQQLTDLMDQAIESRTTIGVVGLVVALYAGLGWMANLRNALTVQWGPEPESAGVVKTKLADLGALAGLFLAIVLTFSLSALSSSGLTLKILEWLNADDLPGVSVGIRAVSYVLSILASWLLFTWVIAKLPRVALPLRNAAKAGLLTAVVFEIFKLVASFYLKSVLTGPAGATFGPILGIMVFAFITTRIILFATAWAATDPINRKFEATRVPDPVVISPRVDVRDGLSPRGTAAAIGAGVVAALGISALRGRKR</sequence>
<feature type="transmembrane region" description="Helical" evidence="6">
    <location>
        <begin position="266"/>
        <end position="291"/>
    </location>
</feature>
<feature type="transmembrane region" description="Helical" evidence="6">
    <location>
        <begin position="157"/>
        <end position="181"/>
    </location>
</feature>
<protein>
    <submittedName>
        <fullName evidence="7">Inner membrane protein YhjD</fullName>
    </submittedName>
</protein>
<dbReference type="PANTHER" id="PTHR30213:SF1">
    <property type="entry name" value="INNER MEMBRANE PROTEIN YHJD"/>
    <property type="match status" value="1"/>
</dbReference>
<keyword evidence="4 6" id="KW-1133">Transmembrane helix</keyword>
<reference evidence="7 8" key="1">
    <citation type="submission" date="2017-10" db="EMBL/GenBank/DDBJ databases">
        <title>The draft genome sequence of Williamsia sp. BULT 1.1 isolated from the semi-arid grassland soils from South Africa.</title>
        <authorList>
            <person name="Kabwe M.H."/>
            <person name="Govender N."/>
            <person name="Mutseka Lunga P."/>
            <person name="Vikram S."/>
            <person name="Makhalanyane T.P."/>
        </authorList>
    </citation>
    <scope>NUCLEOTIDE SEQUENCE [LARGE SCALE GENOMIC DNA]</scope>
    <source>
        <strain evidence="7 8">BULT 1.1</strain>
    </source>
</reference>
<keyword evidence="3 6" id="KW-0812">Transmembrane</keyword>
<name>A0A2G3PSR9_WILMA</name>
<evidence type="ECO:0000256" key="2">
    <source>
        <dbReference type="ARBA" id="ARBA00022475"/>
    </source>
</evidence>
<feature type="transmembrane region" description="Helical" evidence="6">
    <location>
        <begin position="50"/>
        <end position="72"/>
    </location>
</feature>
<keyword evidence="5 6" id="KW-0472">Membrane</keyword>
<evidence type="ECO:0000256" key="3">
    <source>
        <dbReference type="ARBA" id="ARBA00022692"/>
    </source>
</evidence>
<dbReference type="PANTHER" id="PTHR30213">
    <property type="entry name" value="INNER MEMBRANE PROTEIN YHJD"/>
    <property type="match status" value="1"/>
</dbReference>
<comment type="subcellular location">
    <subcellularLocation>
        <location evidence="1">Cell membrane</location>
        <topology evidence="1">Multi-pass membrane protein</topology>
    </subcellularLocation>
</comment>
<dbReference type="Pfam" id="PF03631">
    <property type="entry name" value="Virul_fac_BrkB"/>
    <property type="match status" value="1"/>
</dbReference>
<evidence type="ECO:0000256" key="4">
    <source>
        <dbReference type="ARBA" id="ARBA00022989"/>
    </source>
</evidence>
<organism evidence="7 8">
    <name type="scientific">Williamsia marianensis</name>
    <dbReference type="NCBI Taxonomy" id="85044"/>
    <lineage>
        <taxon>Bacteria</taxon>
        <taxon>Bacillati</taxon>
        <taxon>Actinomycetota</taxon>
        <taxon>Actinomycetes</taxon>
        <taxon>Mycobacteriales</taxon>
        <taxon>Nocardiaceae</taxon>
        <taxon>Williamsia</taxon>
    </lineage>
</organism>
<dbReference type="EMBL" id="PEBD01000004">
    <property type="protein sequence ID" value="PHV68801.1"/>
    <property type="molecule type" value="Genomic_DNA"/>
</dbReference>
<evidence type="ECO:0000256" key="6">
    <source>
        <dbReference type="SAM" id="Phobius"/>
    </source>
</evidence>
<feature type="transmembrane region" description="Helical" evidence="6">
    <location>
        <begin position="201"/>
        <end position="220"/>
    </location>
</feature>
<evidence type="ECO:0000313" key="7">
    <source>
        <dbReference type="EMBL" id="PHV68801.1"/>
    </source>
</evidence>
<dbReference type="InterPro" id="IPR017039">
    <property type="entry name" value="Virul_fac_BrkB"/>
</dbReference>
<evidence type="ECO:0000313" key="8">
    <source>
        <dbReference type="Proteomes" id="UP000225108"/>
    </source>
</evidence>
<dbReference type="RefSeq" id="WP_099381892.1">
    <property type="nucleotide sequence ID" value="NZ_PEBD01000004.1"/>
</dbReference>
<feature type="transmembrane region" description="Helical" evidence="6">
    <location>
        <begin position="110"/>
        <end position="128"/>
    </location>
</feature>
<dbReference type="AlphaFoldDB" id="A0A2G3PSR9"/>
<feature type="transmembrane region" description="Helical" evidence="6">
    <location>
        <begin position="232"/>
        <end position="254"/>
    </location>
</feature>
<comment type="caution">
    <text evidence="7">The sequence shown here is derived from an EMBL/GenBank/DDBJ whole genome shotgun (WGS) entry which is preliminary data.</text>
</comment>
<proteinExistence type="predicted"/>
<dbReference type="NCBIfam" id="TIGR00766">
    <property type="entry name" value="inner membrane protein YhjD"/>
    <property type="match status" value="1"/>
</dbReference>
<gene>
    <name evidence="7" type="primary">yhjD</name>
    <name evidence="7" type="ORF">CSW57_06505</name>
</gene>